<sequence>MKCVHCGKENGNNAAFCGHCGHPLNPASTEQAAQEESAATAAKKGEITINADVFANFWSYVKGALRTPNAFEDHLKNGIFSLALLCIFLPISIVNAINQLYHTVGGWIGSELFGSVSPIKAQLLGFDAMVKGMLTLAICIAFYALLIFLCLKVAHAEVSYQSIIARFGSLSVPLMVLSLALFFISYLNLQIYLALLVLASIGIQVMFFLTMFSFSKKTHLDTFYLTLICHVVYTIIIYFALKSYIVNLFMNLPTLLNS</sequence>
<keyword evidence="1" id="KW-0812">Transmembrane</keyword>
<keyword evidence="1" id="KW-1133">Transmembrane helix</keyword>
<feature type="transmembrane region" description="Helical" evidence="1">
    <location>
        <begin position="79"/>
        <end position="97"/>
    </location>
</feature>
<feature type="transmembrane region" description="Helical" evidence="1">
    <location>
        <begin position="163"/>
        <end position="185"/>
    </location>
</feature>
<dbReference type="Pfam" id="PF13240">
    <property type="entry name" value="Zn_Ribbon_1"/>
    <property type="match status" value="1"/>
</dbReference>
<accession>A0A5K7WWE1</accession>
<dbReference type="EMBL" id="AP021853">
    <property type="protein sequence ID" value="BBN97964.1"/>
    <property type="molecule type" value="Genomic_DNA"/>
</dbReference>
<dbReference type="RefSeq" id="WP_139691649.1">
    <property type="nucleotide sequence ID" value="NZ_AP021853.1"/>
</dbReference>
<reference evidence="3 4" key="1">
    <citation type="submission" date="2019-09" db="EMBL/GenBank/DDBJ databases">
        <title>Complete genome sequence of Sporolactobacillus terrae 70-3.</title>
        <authorList>
            <person name="Tanaka N."/>
            <person name="Shiwa Y."/>
            <person name="Fujita N."/>
            <person name="Tanasupawat S."/>
        </authorList>
    </citation>
    <scope>NUCLEOTIDE SEQUENCE [LARGE SCALE GENOMIC DNA]</scope>
    <source>
        <strain evidence="3 4">70-3</strain>
    </source>
</reference>
<evidence type="ECO:0000256" key="1">
    <source>
        <dbReference type="SAM" id="Phobius"/>
    </source>
</evidence>
<organism evidence="3 4">
    <name type="scientific">Sporolactobacillus terrae</name>
    <dbReference type="NCBI Taxonomy" id="269673"/>
    <lineage>
        <taxon>Bacteria</taxon>
        <taxon>Bacillati</taxon>
        <taxon>Bacillota</taxon>
        <taxon>Bacilli</taxon>
        <taxon>Bacillales</taxon>
        <taxon>Sporolactobacillaceae</taxon>
        <taxon>Sporolactobacillus</taxon>
    </lineage>
</organism>
<feature type="transmembrane region" description="Helical" evidence="1">
    <location>
        <begin position="191"/>
        <end position="210"/>
    </location>
</feature>
<feature type="domain" description="Zinc-ribbon" evidence="2">
    <location>
        <begin position="2"/>
        <end position="24"/>
    </location>
</feature>
<protein>
    <recommendedName>
        <fullName evidence="2">Zinc-ribbon domain-containing protein</fullName>
    </recommendedName>
</protein>
<evidence type="ECO:0000259" key="2">
    <source>
        <dbReference type="Pfam" id="PF13240"/>
    </source>
</evidence>
<dbReference type="Proteomes" id="UP000326951">
    <property type="component" value="Chromosome"/>
</dbReference>
<keyword evidence="1" id="KW-0472">Membrane</keyword>
<dbReference type="InterPro" id="IPR026870">
    <property type="entry name" value="Zinc_ribbon_dom"/>
</dbReference>
<feature type="transmembrane region" description="Helical" evidence="1">
    <location>
        <begin position="133"/>
        <end position="151"/>
    </location>
</feature>
<name>A0A5K7WWE1_9BACL</name>
<evidence type="ECO:0000313" key="3">
    <source>
        <dbReference type="EMBL" id="BBN97964.1"/>
    </source>
</evidence>
<gene>
    <name evidence="3" type="ORF">St703_06690</name>
</gene>
<evidence type="ECO:0000313" key="4">
    <source>
        <dbReference type="Proteomes" id="UP000326951"/>
    </source>
</evidence>
<proteinExistence type="predicted"/>
<dbReference type="AlphaFoldDB" id="A0A5K7WWE1"/>
<feature type="transmembrane region" description="Helical" evidence="1">
    <location>
        <begin position="222"/>
        <end position="241"/>
    </location>
</feature>